<evidence type="ECO:0000313" key="1">
    <source>
        <dbReference type="EMBL" id="SDC30978.1"/>
    </source>
</evidence>
<name>A0A1G6KJI6_9GAMM</name>
<sequence length="77" mass="8628">MTIEDTLLQRFGPLLSMAQLASVLDRSPDGLRVSLRTTSEWAGRINKARLKIGRRVYFRTSQIAEVLSDESLYGTGN</sequence>
<protein>
    <submittedName>
        <fullName evidence="1">Uncharacterized protein</fullName>
    </submittedName>
</protein>
<gene>
    <name evidence="1" type="ORF">SAMN05216576_10268</name>
</gene>
<dbReference type="AlphaFoldDB" id="A0A1G6KJI6"/>
<dbReference type="EMBL" id="FMZQ01000002">
    <property type="protein sequence ID" value="SDC30978.1"/>
    <property type="molecule type" value="Genomic_DNA"/>
</dbReference>
<evidence type="ECO:0000313" key="2">
    <source>
        <dbReference type="Proteomes" id="UP000199467"/>
    </source>
</evidence>
<accession>A0A1G6KJI6</accession>
<organism evidence="1 2">
    <name type="scientific">Ectopseudomonas chengduensis</name>
    <dbReference type="NCBI Taxonomy" id="489632"/>
    <lineage>
        <taxon>Bacteria</taxon>
        <taxon>Pseudomonadati</taxon>
        <taxon>Pseudomonadota</taxon>
        <taxon>Gammaproteobacteria</taxon>
        <taxon>Pseudomonadales</taxon>
        <taxon>Pseudomonadaceae</taxon>
        <taxon>Ectopseudomonas</taxon>
    </lineage>
</organism>
<reference evidence="2" key="1">
    <citation type="submission" date="2016-10" db="EMBL/GenBank/DDBJ databases">
        <authorList>
            <person name="Varghese N."/>
            <person name="Submissions S."/>
        </authorList>
    </citation>
    <scope>NUCLEOTIDE SEQUENCE [LARGE SCALE GENOMIC DNA]</scope>
    <source>
        <strain evidence="2">DSM 26382</strain>
    </source>
</reference>
<dbReference type="Proteomes" id="UP000199467">
    <property type="component" value="Unassembled WGS sequence"/>
</dbReference>
<dbReference type="RefSeq" id="WP_033996783.1">
    <property type="nucleotide sequence ID" value="NZ_FMZQ01000002.1"/>
</dbReference>
<proteinExistence type="predicted"/>
<keyword evidence="2" id="KW-1185">Reference proteome</keyword>